<accession>A0A9W7C0W1</accession>
<keyword evidence="6 9" id="KW-0472">Membrane</keyword>
<dbReference type="GO" id="GO:0016020">
    <property type="term" value="C:membrane"/>
    <property type="evidence" value="ECO:0007669"/>
    <property type="project" value="UniProtKB-SubCell"/>
</dbReference>
<keyword evidence="4" id="KW-0677">Repeat</keyword>
<protein>
    <recommendedName>
        <fullName evidence="10">Ion transport domain-containing protein</fullName>
    </recommendedName>
</protein>
<proteinExistence type="predicted"/>
<dbReference type="EMBL" id="BRXY01000505">
    <property type="protein sequence ID" value="GMH97981.1"/>
    <property type="molecule type" value="Genomic_DNA"/>
</dbReference>
<dbReference type="Gene3D" id="2.130.10.10">
    <property type="entry name" value="YVTN repeat-like/Quinoprotein amine dehydrogenase"/>
    <property type="match status" value="4"/>
</dbReference>
<evidence type="ECO:0000313" key="11">
    <source>
        <dbReference type="EMBL" id="GMH97981.1"/>
    </source>
</evidence>
<keyword evidence="3 9" id="KW-0812">Transmembrane</keyword>
<dbReference type="PANTHER" id="PTHR19879:SF9">
    <property type="entry name" value="TRANSCRIPTION INITIATION FACTOR TFIID SUBUNIT 5"/>
    <property type="match status" value="1"/>
</dbReference>
<feature type="domain" description="Ion transport" evidence="10">
    <location>
        <begin position="1287"/>
        <end position="1413"/>
    </location>
</feature>
<evidence type="ECO:0000256" key="1">
    <source>
        <dbReference type="ARBA" id="ARBA00004141"/>
    </source>
</evidence>
<feature type="compositionally biased region" description="Polar residues" evidence="8">
    <location>
        <begin position="8"/>
        <end position="18"/>
    </location>
</feature>
<sequence length="1593" mass="180865">MFKPDAVSSGNPMHNNENNSDDDGLELGNNRERRQTRLGSVETKFIKKQQDTASQQGFVTELFPHNATAHFVGFSPTWKTFCSGGEGGQLVLYSALDNALQMRWKDLEMKYPSQTEQNQHKGDDIIKIRSMCFTNEGKLCLGGMDGTLSLFDPNPYEEHGNTEDVLITKKMHDKRVTAIACNPISKPRENVLVTCSDDETIVKWTLTWDRDDNYKLKGCQIHNPNNNQSFKVTDKTVKRNSKILTDMSAVNSSSRSLGHRGSSSRPTKAVSSGELKAICYTKDGKYFATGGRDKTVKLWRDEDNRPLIQLKGHQERIYSLKFHEYELIDATGELIGEGTLSLFSGSWDRSIKEWRIDAKDIKKDASDTLDLQARRTFTGHKAGVNSLSLSPNKNHPLMCSGSLDCTIKLWCLRTGVVLRTMSHHTRPVRSVCFSKTSMEILSGGSKGGTTDKNILLHKLNALGKNSETKVDKDDDKEGIRCLSVSKVVDSNTWWMVTGGTNSSLNIWNYTMKWSKEKGAEEGSWKRQKQKRPVHRGMVSAVAVSNDGETFVSGDRQGGSVIVWRENSILTKIDAGDEVYSLALSRKKTYIAIGTKCVFLYKTHLNSEAGEEVDHFVGDVKTEELEKCEGSENLAGHDDAEWVTCLRFTKDESKLVSSSRDHKVIVWNTSTREPLQNFHHPDVVMGVDFTNVENLILSTCDDQTARLWDISSHYKQEKSPTALHEYPERHGGMVSDKNIVVSRFGNEVISWRLGYKSEKDQKNTSSRDGDIIFRYHHDSDAAQIVRAAVFTPDGNTIISATDTDNEIHFNHNVSSLNHHLPSATHNMLLANFNQSEDLPGKFEWKQSDIGRLVEKNSDCLVEPRMIDPEDDDEEGLRGQNMAHFAAANDISGYLDTFLSYEHFSNDKATNEKLQRTAMASVLMLDSQGQCPLECALENKNGSSVNAILQCYKKILSPDLVSFPESSRAQEAHLSELINVKLLIKSLDEFPFITLNFLKTLELAPCYKIVRDGCDRAPIPDDQQDVRGSEERSPYRFWQEKYFPEQKKANDASIVRKKRELVRKSRSSLSNISKTNIHKSGTSLAKCLTKITDVTENSEASVSSANPVNVQSDGDPTKDTEPLATNKQKAGTPLVPVIAKVVPLKNCATPEFLTALKLASEKTKDYRVWENEVIMSIVQFKWAHGFSAQYKRHFWREIVMVLTFTIDTVFISLVNEHDDYLPGYFKYGGNKDKLMFWLWRTPIAICFYMWVYFMKHEIKLHVASYRKVLHKHRKVFGVSTDSCCRWFGFEKSGQLVRIIIGTINGVKVFILIMLLIMWGFSMAFYVFYRTLRASDKASVKDIFNYYENPGSALLYYYGIMLGEIPDVNDYILDDPVLSCIGVIGFVVFTLLINIVMLNLLIAIMGDIFDKVQDNAKAEFIFGKATIICEYEETRAMKFRDWLMKQGRMKKLPDKILNHWIVHRFLGLESSEKAERQFKETCPTWLQVLQPAVVDIEEDRNQEWGGRIKVIKQGQENLTKDVSLTKRELKEAVNAQSRLLRQEQERNCLLEEKMTTLERQNEQILNLLDPGRAARKSELESVSVSKRRAAFENDEK</sequence>
<feature type="transmembrane region" description="Helical" evidence="9">
    <location>
        <begin position="1373"/>
        <end position="1399"/>
    </location>
</feature>
<feature type="region of interest" description="Disordered" evidence="8">
    <location>
        <begin position="1096"/>
        <end position="1125"/>
    </location>
</feature>
<dbReference type="Proteomes" id="UP001165085">
    <property type="component" value="Unassembled WGS sequence"/>
</dbReference>
<dbReference type="SUPFAM" id="SSF50998">
    <property type="entry name" value="Quinoprotein alcohol dehydrogenase-like"/>
    <property type="match status" value="1"/>
</dbReference>
<evidence type="ECO:0000256" key="2">
    <source>
        <dbReference type="ARBA" id="ARBA00022574"/>
    </source>
</evidence>
<evidence type="ECO:0000256" key="9">
    <source>
        <dbReference type="SAM" id="Phobius"/>
    </source>
</evidence>
<dbReference type="InterPro" id="IPR015943">
    <property type="entry name" value="WD40/YVTN_repeat-like_dom_sf"/>
</dbReference>
<dbReference type="InterPro" id="IPR019775">
    <property type="entry name" value="WD40_repeat_CS"/>
</dbReference>
<name>A0A9W7C0W1_9STRA</name>
<keyword evidence="5 9" id="KW-1133">Transmembrane helix</keyword>
<dbReference type="Pfam" id="PF00520">
    <property type="entry name" value="Ion_trans"/>
    <property type="match status" value="1"/>
</dbReference>
<dbReference type="Pfam" id="PF00400">
    <property type="entry name" value="WD40"/>
    <property type="match status" value="7"/>
</dbReference>
<feature type="repeat" description="WD" evidence="7">
    <location>
        <begin position="377"/>
        <end position="420"/>
    </location>
</feature>
<evidence type="ECO:0000256" key="6">
    <source>
        <dbReference type="ARBA" id="ARBA00023136"/>
    </source>
</evidence>
<feature type="repeat" description="WD" evidence="7">
    <location>
        <begin position="676"/>
        <end position="717"/>
    </location>
</feature>
<gene>
    <name evidence="11" type="ORF">TrST_g13820</name>
</gene>
<feature type="repeat" description="WD" evidence="7">
    <location>
        <begin position="268"/>
        <end position="309"/>
    </location>
</feature>
<dbReference type="PROSITE" id="PS50294">
    <property type="entry name" value="WD_REPEATS_REGION"/>
    <property type="match status" value="1"/>
</dbReference>
<dbReference type="OrthoDB" id="189968at2759"/>
<keyword evidence="2 7" id="KW-0853">WD repeat</keyword>
<dbReference type="CDD" id="cd00200">
    <property type="entry name" value="WD40"/>
    <property type="match status" value="1"/>
</dbReference>
<comment type="caution">
    <text evidence="11">The sequence shown here is derived from an EMBL/GenBank/DDBJ whole genome shotgun (WGS) entry which is preliminary data.</text>
</comment>
<evidence type="ECO:0000256" key="8">
    <source>
        <dbReference type="SAM" id="MobiDB-lite"/>
    </source>
</evidence>
<feature type="repeat" description="WD" evidence="7">
    <location>
        <begin position="642"/>
        <end position="676"/>
    </location>
</feature>
<evidence type="ECO:0000256" key="4">
    <source>
        <dbReference type="ARBA" id="ARBA00022737"/>
    </source>
</evidence>
<dbReference type="PROSITE" id="PS00678">
    <property type="entry name" value="WD_REPEATS_1"/>
    <property type="match status" value="2"/>
</dbReference>
<feature type="compositionally biased region" description="Polar residues" evidence="8">
    <location>
        <begin position="1096"/>
        <end position="1112"/>
    </location>
</feature>
<dbReference type="InterPro" id="IPR005821">
    <property type="entry name" value="Ion_trans_dom"/>
</dbReference>
<comment type="subcellular location">
    <subcellularLocation>
        <location evidence="1">Membrane</location>
        <topology evidence="1">Multi-pass membrane protein</topology>
    </subcellularLocation>
</comment>
<dbReference type="InterPro" id="IPR011047">
    <property type="entry name" value="Quinoprotein_ADH-like_sf"/>
</dbReference>
<evidence type="ECO:0000259" key="10">
    <source>
        <dbReference type="Pfam" id="PF00520"/>
    </source>
</evidence>
<feature type="transmembrane region" description="Helical" evidence="9">
    <location>
        <begin position="1306"/>
        <end position="1326"/>
    </location>
</feature>
<organism evidence="11 12">
    <name type="scientific">Triparma strigata</name>
    <dbReference type="NCBI Taxonomy" id="1606541"/>
    <lineage>
        <taxon>Eukaryota</taxon>
        <taxon>Sar</taxon>
        <taxon>Stramenopiles</taxon>
        <taxon>Ochrophyta</taxon>
        <taxon>Bolidophyceae</taxon>
        <taxon>Parmales</taxon>
        <taxon>Triparmaceae</taxon>
        <taxon>Triparma</taxon>
    </lineage>
</organism>
<evidence type="ECO:0000256" key="7">
    <source>
        <dbReference type="PROSITE-ProRule" id="PRU00221"/>
    </source>
</evidence>
<reference evidence="12" key="1">
    <citation type="journal article" date="2023" name="Commun. Biol.">
        <title>Genome analysis of Parmales, the sister group of diatoms, reveals the evolutionary specialization of diatoms from phago-mixotrophs to photoautotrophs.</title>
        <authorList>
            <person name="Ban H."/>
            <person name="Sato S."/>
            <person name="Yoshikawa S."/>
            <person name="Yamada K."/>
            <person name="Nakamura Y."/>
            <person name="Ichinomiya M."/>
            <person name="Sato N."/>
            <person name="Blanc-Mathieu R."/>
            <person name="Endo H."/>
            <person name="Kuwata A."/>
            <person name="Ogata H."/>
        </authorList>
    </citation>
    <scope>NUCLEOTIDE SEQUENCE [LARGE SCALE GENOMIC DNA]</scope>
    <source>
        <strain evidence="12">NIES 3701</strain>
    </source>
</reference>
<evidence type="ECO:0000313" key="12">
    <source>
        <dbReference type="Proteomes" id="UP001165085"/>
    </source>
</evidence>
<dbReference type="PANTHER" id="PTHR19879">
    <property type="entry name" value="TRANSCRIPTION INITIATION FACTOR TFIID"/>
    <property type="match status" value="1"/>
</dbReference>
<dbReference type="PROSITE" id="PS50082">
    <property type="entry name" value="WD_REPEATS_2"/>
    <property type="match status" value="4"/>
</dbReference>
<dbReference type="InterPro" id="IPR001680">
    <property type="entry name" value="WD40_rpt"/>
</dbReference>
<feature type="region of interest" description="Disordered" evidence="8">
    <location>
        <begin position="1"/>
        <end position="28"/>
    </location>
</feature>
<dbReference type="GO" id="GO:0005216">
    <property type="term" value="F:monoatomic ion channel activity"/>
    <property type="evidence" value="ECO:0007669"/>
    <property type="project" value="InterPro"/>
</dbReference>
<dbReference type="SMART" id="SM00320">
    <property type="entry name" value="WD40"/>
    <property type="match status" value="13"/>
</dbReference>
<evidence type="ECO:0000256" key="3">
    <source>
        <dbReference type="ARBA" id="ARBA00022692"/>
    </source>
</evidence>
<keyword evidence="12" id="KW-1185">Reference proteome</keyword>
<evidence type="ECO:0000256" key="5">
    <source>
        <dbReference type="ARBA" id="ARBA00022989"/>
    </source>
</evidence>
<feature type="transmembrane region" description="Helical" evidence="9">
    <location>
        <begin position="1232"/>
        <end position="1251"/>
    </location>
</feature>
<feature type="transmembrane region" description="Helical" evidence="9">
    <location>
        <begin position="1192"/>
        <end position="1212"/>
    </location>
</feature>
<dbReference type="Gene3D" id="1.10.287.70">
    <property type="match status" value="1"/>
</dbReference>